<protein>
    <submittedName>
        <fullName evidence="1">Uncharacterized protein</fullName>
    </submittedName>
</protein>
<organism evidence="1">
    <name type="scientific">marine sediment metagenome</name>
    <dbReference type="NCBI Taxonomy" id="412755"/>
    <lineage>
        <taxon>unclassified sequences</taxon>
        <taxon>metagenomes</taxon>
        <taxon>ecological metagenomes</taxon>
    </lineage>
</organism>
<accession>X1DJD9</accession>
<gene>
    <name evidence="1" type="ORF">S03H2_01399</name>
</gene>
<dbReference type="AlphaFoldDB" id="X1DJD9"/>
<reference evidence="1" key="1">
    <citation type="journal article" date="2014" name="Front. Microbiol.">
        <title>High frequency of phylogenetically diverse reductive dehalogenase-homologous genes in deep subseafloor sedimentary metagenomes.</title>
        <authorList>
            <person name="Kawai M."/>
            <person name="Futagami T."/>
            <person name="Toyoda A."/>
            <person name="Takaki Y."/>
            <person name="Nishi S."/>
            <person name="Hori S."/>
            <person name="Arai W."/>
            <person name="Tsubouchi T."/>
            <person name="Morono Y."/>
            <person name="Uchiyama I."/>
            <person name="Ito T."/>
            <person name="Fujiyama A."/>
            <person name="Inagaki F."/>
            <person name="Takami H."/>
        </authorList>
    </citation>
    <scope>NUCLEOTIDE SEQUENCE</scope>
    <source>
        <strain evidence="1">Expedition CK06-06</strain>
    </source>
</reference>
<sequence>MEVRSELFCHGCDSYVQFTLDDSFNGNHKVVCPKCGHEHYRVVENGEVTGINFDPTYNYTYYPTNVTCTASSTYDTYQSANAPTGSIFTYNSWMNTGTDSSA</sequence>
<dbReference type="EMBL" id="BARU01000406">
    <property type="protein sequence ID" value="GAH20322.1"/>
    <property type="molecule type" value="Genomic_DNA"/>
</dbReference>
<evidence type="ECO:0000313" key="1">
    <source>
        <dbReference type="EMBL" id="GAH20322.1"/>
    </source>
</evidence>
<proteinExistence type="predicted"/>
<comment type="caution">
    <text evidence="1">The sequence shown here is derived from an EMBL/GenBank/DDBJ whole genome shotgun (WGS) entry which is preliminary data.</text>
</comment>
<name>X1DJD9_9ZZZZ</name>